<feature type="region of interest" description="Disordered" evidence="1">
    <location>
        <begin position="161"/>
        <end position="187"/>
    </location>
</feature>
<dbReference type="Proteomes" id="UP000494256">
    <property type="component" value="Unassembled WGS sequence"/>
</dbReference>
<sequence>MKYTDEPASSGDSGDESGSEPESPREKLMHVHKQDWMQNENSDKEPIKREAYGEPIASTSSSNAQEADSSKPPQGLPKLLPKPVDLPGGAMLYHSGVLAGVGLDEIRNNLGLNNLAMGYPASFILGLANQGHDIPSSSTQPQFITIPLSVAMAGMAAGAPATNATNGCPSASSDDSSELQDLSTGRK</sequence>
<name>A0A8S1B8E7_ARCPL</name>
<evidence type="ECO:0000256" key="1">
    <source>
        <dbReference type="SAM" id="MobiDB-lite"/>
    </source>
</evidence>
<feature type="compositionally biased region" description="Low complexity" evidence="1">
    <location>
        <begin position="1"/>
        <end position="12"/>
    </location>
</feature>
<feature type="compositionally biased region" description="Basic and acidic residues" evidence="1">
    <location>
        <begin position="22"/>
        <end position="52"/>
    </location>
</feature>
<feature type="compositionally biased region" description="Polar residues" evidence="1">
    <location>
        <begin position="57"/>
        <end position="67"/>
    </location>
</feature>
<gene>
    <name evidence="2" type="ORF">APLA_LOCUS15101</name>
</gene>
<protein>
    <submittedName>
        <fullName evidence="2">Uncharacterized protein</fullName>
    </submittedName>
</protein>
<organism evidence="2 3">
    <name type="scientific">Arctia plantaginis</name>
    <name type="common">Wood tiger moth</name>
    <name type="synonym">Phalaena plantaginis</name>
    <dbReference type="NCBI Taxonomy" id="874455"/>
    <lineage>
        <taxon>Eukaryota</taxon>
        <taxon>Metazoa</taxon>
        <taxon>Ecdysozoa</taxon>
        <taxon>Arthropoda</taxon>
        <taxon>Hexapoda</taxon>
        <taxon>Insecta</taxon>
        <taxon>Pterygota</taxon>
        <taxon>Neoptera</taxon>
        <taxon>Endopterygota</taxon>
        <taxon>Lepidoptera</taxon>
        <taxon>Glossata</taxon>
        <taxon>Ditrysia</taxon>
        <taxon>Noctuoidea</taxon>
        <taxon>Erebidae</taxon>
        <taxon>Arctiinae</taxon>
        <taxon>Arctia</taxon>
    </lineage>
</organism>
<reference evidence="2 3" key="1">
    <citation type="submission" date="2020-04" db="EMBL/GenBank/DDBJ databases">
        <authorList>
            <person name="Wallbank WR R."/>
            <person name="Pardo Diaz C."/>
            <person name="Kozak K."/>
            <person name="Martin S."/>
            <person name="Jiggins C."/>
            <person name="Moest M."/>
            <person name="Warren A I."/>
            <person name="Byers J.R.P. K."/>
            <person name="Montejo-Kovacevich G."/>
            <person name="Yen C E."/>
        </authorList>
    </citation>
    <scope>NUCLEOTIDE SEQUENCE [LARGE SCALE GENOMIC DNA]</scope>
</reference>
<dbReference type="OrthoDB" id="1928736at2759"/>
<feature type="compositionally biased region" description="Low complexity" evidence="1">
    <location>
        <begin position="71"/>
        <end position="82"/>
    </location>
</feature>
<accession>A0A8S1B8E7</accession>
<comment type="caution">
    <text evidence="2">The sequence shown here is derived from an EMBL/GenBank/DDBJ whole genome shotgun (WGS) entry which is preliminary data.</text>
</comment>
<feature type="region of interest" description="Disordered" evidence="1">
    <location>
        <begin position="1"/>
        <end position="82"/>
    </location>
</feature>
<proteinExistence type="predicted"/>
<dbReference type="AlphaFoldDB" id="A0A8S1B8E7"/>
<dbReference type="EMBL" id="CADEBD010000422">
    <property type="protein sequence ID" value="CAB3254966.1"/>
    <property type="molecule type" value="Genomic_DNA"/>
</dbReference>
<evidence type="ECO:0000313" key="2">
    <source>
        <dbReference type="EMBL" id="CAB3254966.1"/>
    </source>
</evidence>
<evidence type="ECO:0000313" key="3">
    <source>
        <dbReference type="Proteomes" id="UP000494256"/>
    </source>
</evidence>